<comment type="caution">
    <text evidence="2">The sequence shown here is derived from an EMBL/GenBank/DDBJ whole genome shotgun (WGS) entry which is preliminary data.</text>
</comment>
<dbReference type="RefSeq" id="WP_380620826.1">
    <property type="nucleotide sequence ID" value="NZ_JBHSDK010000015.1"/>
</dbReference>
<gene>
    <name evidence="2" type="ORF">ACFPET_10860</name>
</gene>
<evidence type="ECO:0008006" key="4">
    <source>
        <dbReference type="Google" id="ProtNLM"/>
    </source>
</evidence>
<feature type="region of interest" description="Disordered" evidence="1">
    <location>
        <begin position="1"/>
        <end position="50"/>
    </location>
</feature>
<evidence type="ECO:0000313" key="2">
    <source>
        <dbReference type="EMBL" id="MFC4335701.1"/>
    </source>
</evidence>
<accession>A0ABV8TY12</accession>
<evidence type="ECO:0000313" key="3">
    <source>
        <dbReference type="Proteomes" id="UP001595823"/>
    </source>
</evidence>
<feature type="compositionally biased region" description="Gly residues" evidence="1">
    <location>
        <begin position="1"/>
        <end position="12"/>
    </location>
</feature>
<proteinExistence type="predicted"/>
<name>A0ABV8TY12_9ACTN</name>
<dbReference type="EMBL" id="JBHSDK010000015">
    <property type="protein sequence ID" value="MFC4335701.1"/>
    <property type="molecule type" value="Genomic_DNA"/>
</dbReference>
<reference evidence="3" key="1">
    <citation type="journal article" date="2019" name="Int. J. Syst. Evol. Microbiol.">
        <title>The Global Catalogue of Microorganisms (GCM) 10K type strain sequencing project: providing services to taxonomists for standard genome sequencing and annotation.</title>
        <authorList>
            <consortium name="The Broad Institute Genomics Platform"/>
            <consortium name="The Broad Institute Genome Sequencing Center for Infectious Disease"/>
            <person name="Wu L."/>
            <person name="Ma J."/>
        </authorList>
    </citation>
    <scope>NUCLEOTIDE SEQUENCE [LARGE SCALE GENOMIC DNA]</scope>
    <source>
        <strain evidence="3">IBRC-M 10908</strain>
    </source>
</reference>
<evidence type="ECO:0000256" key="1">
    <source>
        <dbReference type="SAM" id="MobiDB-lite"/>
    </source>
</evidence>
<organism evidence="2 3">
    <name type="scientific">Salininema proteolyticum</name>
    <dbReference type="NCBI Taxonomy" id="1607685"/>
    <lineage>
        <taxon>Bacteria</taxon>
        <taxon>Bacillati</taxon>
        <taxon>Actinomycetota</taxon>
        <taxon>Actinomycetes</taxon>
        <taxon>Glycomycetales</taxon>
        <taxon>Glycomycetaceae</taxon>
        <taxon>Salininema</taxon>
    </lineage>
</organism>
<protein>
    <recommendedName>
        <fullName evidence="4">Sensor domain-containing protein</fullName>
    </recommendedName>
</protein>
<sequence length="220" mass="23007">MSVAGCGQGGDTSDGASDETPSAEASSEAPKPVTAIGGGELVKAAMPAEDSPLLEGYEAQIGPESLDPSEKQPLEACADVAANDDAVAAYIAYYEGPRPDTDLYAHAYNADAVAVLAELKSTWDDECDPYELDDDGDPVTVERLFEAPAPEGVPEERWAADCAQLTFTSDGNDALAWCTAMVAVGDHVILRIRTSGPYTEAEGYAERMGAIAKEVLAAQE</sequence>
<keyword evidence="3" id="KW-1185">Reference proteome</keyword>
<dbReference type="Proteomes" id="UP001595823">
    <property type="component" value="Unassembled WGS sequence"/>
</dbReference>